<evidence type="ECO:0000256" key="3">
    <source>
        <dbReference type="ARBA" id="ARBA00022840"/>
    </source>
</evidence>
<dbReference type="GO" id="GO:0005524">
    <property type="term" value="F:ATP binding"/>
    <property type="evidence" value="ECO:0007669"/>
    <property type="project" value="UniProtKB-KW"/>
</dbReference>
<dbReference type="AlphaFoldDB" id="A0A0A6VCL3"/>
<dbReference type="InterPro" id="IPR058031">
    <property type="entry name" value="AAA_lid_NorR"/>
</dbReference>
<dbReference type="InterPro" id="IPR030828">
    <property type="entry name" value="HTH_TyrR"/>
</dbReference>
<dbReference type="InterPro" id="IPR013767">
    <property type="entry name" value="PAS_fold"/>
</dbReference>
<dbReference type="Pfam" id="PF00158">
    <property type="entry name" value="Sigma54_activat"/>
    <property type="match status" value="1"/>
</dbReference>
<dbReference type="SMART" id="SM00091">
    <property type="entry name" value="PAS"/>
    <property type="match status" value="1"/>
</dbReference>
<dbReference type="PROSITE" id="PS50112">
    <property type="entry name" value="PAS"/>
    <property type="match status" value="1"/>
</dbReference>
<dbReference type="PANTHER" id="PTHR32071:SF57">
    <property type="entry name" value="C4-DICARBOXYLATE TRANSPORT TRANSCRIPTIONAL REGULATORY PROTEIN DCTD"/>
    <property type="match status" value="1"/>
</dbReference>
<reference evidence="10 12" key="1">
    <citation type="submission" date="2014-10" db="EMBL/GenBank/DDBJ databases">
        <title>Draft genome of phytase producing Bacillus ginsengihumi strain M2.11.</title>
        <authorList>
            <person name="Toymentseva A."/>
            <person name="Boulygina E.A."/>
            <person name="Kazakov S.V."/>
            <person name="Kayumov I."/>
            <person name="Suleimanova A.D."/>
            <person name="Mardanova A.M."/>
            <person name="Maria S.N."/>
            <person name="Sergey M.Y."/>
            <person name="Sharipova M.R."/>
        </authorList>
    </citation>
    <scope>NUCLEOTIDE SEQUENCE [LARGE SCALE GENOMIC DNA]</scope>
    <source>
        <strain evidence="10 12">M2.11</strain>
    </source>
</reference>
<dbReference type="SUPFAM" id="SSF52540">
    <property type="entry name" value="P-loop containing nucleoside triphosphate hydrolases"/>
    <property type="match status" value="1"/>
</dbReference>
<keyword evidence="3" id="KW-0067">ATP-binding</keyword>
<dbReference type="SMART" id="SM00382">
    <property type="entry name" value="AAA"/>
    <property type="match status" value="1"/>
</dbReference>
<organism evidence="10 12">
    <name type="scientific">Heyndrickxia ginsengihumi</name>
    <dbReference type="NCBI Taxonomy" id="363870"/>
    <lineage>
        <taxon>Bacteria</taxon>
        <taxon>Bacillati</taxon>
        <taxon>Bacillota</taxon>
        <taxon>Bacilli</taxon>
        <taxon>Bacillales</taxon>
        <taxon>Bacillaceae</taxon>
        <taxon>Heyndrickxia</taxon>
    </lineage>
</organism>
<protein>
    <recommendedName>
        <fullName evidence="7">HTH-type transcriptional regulatory protein TyrR</fullName>
    </recommendedName>
</protein>
<keyword evidence="2" id="KW-0058">Aromatic hydrocarbons catabolism</keyword>
<dbReference type="Pfam" id="PF25601">
    <property type="entry name" value="AAA_lid_14"/>
    <property type="match status" value="1"/>
</dbReference>
<feature type="domain" description="PAS" evidence="9">
    <location>
        <begin position="10"/>
        <end position="55"/>
    </location>
</feature>
<reference evidence="11 13" key="3">
    <citation type="submission" date="2020-03" db="EMBL/GenBank/DDBJ databases">
        <title>Bacillus aquiflavi sp. nov., isolated from yellow water of strong flavor Chinese baijiu in Yibin region of China.</title>
        <authorList>
            <person name="Xie J."/>
        </authorList>
    </citation>
    <scope>NUCLEOTIDE SEQUENCE [LARGE SCALE GENOMIC DNA]</scope>
    <source>
        <strain evidence="11 13">Gsoil 114</strain>
    </source>
</reference>
<evidence type="ECO:0000256" key="7">
    <source>
        <dbReference type="ARBA" id="ARBA00029500"/>
    </source>
</evidence>
<dbReference type="InterPro" id="IPR002078">
    <property type="entry name" value="Sigma_54_int"/>
</dbReference>
<dbReference type="SUPFAM" id="SSF55785">
    <property type="entry name" value="PYP-like sensor domain (PAS domain)"/>
    <property type="match status" value="1"/>
</dbReference>
<accession>A0A0A6VCL3</accession>
<evidence type="ECO:0000256" key="4">
    <source>
        <dbReference type="ARBA" id="ARBA00023015"/>
    </source>
</evidence>
<dbReference type="InterPro" id="IPR035965">
    <property type="entry name" value="PAS-like_dom_sf"/>
</dbReference>
<dbReference type="InterPro" id="IPR025943">
    <property type="entry name" value="Sigma_54_int_dom_ATP-bd_2"/>
</dbReference>
<feature type="domain" description="Sigma-54 factor interaction" evidence="8">
    <location>
        <begin position="153"/>
        <end position="382"/>
    </location>
</feature>
<dbReference type="InterPro" id="IPR027417">
    <property type="entry name" value="P-loop_NTPase"/>
</dbReference>
<dbReference type="CDD" id="cd00130">
    <property type="entry name" value="PAS"/>
    <property type="match status" value="1"/>
</dbReference>
<keyword evidence="4" id="KW-0805">Transcription regulation</keyword>
<dbReference type="PROSITE" id="PS50045">
    <property type="entry name" value="SIGMA54_INTERACT_4"/>
    <property type="match status" value="1"/>
</dbReference>
<dbReference type="Gene3D" id="1.10.10.60">
    <property type="entry name" value="Homeodomain-like"/>
    <property type="match status" value="1"/>
</dbReference>
<dbReference type="GO" id="GO:0006355">
    <property type="term" value="P:regulation of DNA-templated transcription"/>
    <property type="evidence" value="ECO:0007669"/>
    <property type="project" value="InterPro"/>
</dbReference>
<dbReference type="InterPro" id="IPR000014">
    <property type="entry name" value="PAS"/>
</dbReference>
<dbReference type="Proteomes" id="UP000476934">
    <property type="component" value="Unassembled WGS sequence"/>
</dbReference>
<evidence type="ECO:0000256" key="2">
    <source>
        <dbReference type="ARBA" id="ARBA00022797"/>
    </source>
</evidence>
<evidence type="ECO:0000256" key="5">
    <source>
        <dbReference type="ARBA" id="ARBA00023125"/>
    </source>
</evidence>
<sequence length="456" mass="52460">MAIYQNIAKISTRLETILEFVSDGVYIVDHSGITLFVNKAYEQLSGFSRNDLLGRYMGDLIEEGYINQSVSLLVLREKEPVSIMQTLRGEKDVIVTGRPIFDQNENIEMVVTSVRDITKLNKLKDHLERAENISNLNHHRFTYRQQGDEQAQFLYKSEQMKKIIQQVEQVAPFPTSVLITGPSGVGKEEIANLIHYMSNRQKKPFIKVNCAAIPEALLESELFGYEEGAFTGSKKKGKMGLLELADGGTFMLDEIGDMPMSLQVKLLRVVQDKMIQRIGSTQSKKIDVRIISATNQDLEKRMEKGAFREDLFYRLAVVQIEVPPLNERLDDVEILIDYFFNSFKQQYRMEKELLLETKKVLQGYHWPGNIRELKNVVESIIVSIPDKIITPEHLPRHIFQTSYKSIPKTLKDQVENYEKMLVEEAIKRKQSIRQAAKELGIHHTTLVKKLKRWNGA</sequence>
<evidence type="ECO:0000313" key="12">
    <source>
        <dbReference type="Proteomes" id="UP000030588"/>
    </source>
</evidence>
<keyword evidence="5" id="KW-0238">DNA-binding</keyword>
<dbReference type="Gene3D" id="1.10.8.60">
    <property type="match status" value="1"/>
</dbReference>
<dbReference type="InterPro" id="IPR003593">
    <property type="entry name" value="AAA+_ATPase"/>
</dbReference>
<dbReference type="InterPro" id="IPR025944">
    <property type="entry name" value="Sigma_54_int_dom_CS"/>
</dbReference>
<evidence type="ECO:0000259" key="9">
    <source>
        <dbReference type="PROSITE" id="PS50112"/>
    </source>
</evidence>
<dbReference type="GO" id="GO:0003677">
    <property type="term" value="F:DNA binding"/>
    <property type="evidence" value="ECO:0007669"/>
    <property type="project" value="UniProtKB-KW"/>
</dbReference>
<dbReference type="NCBIfam" id="TIGR00229">
    <property type="entry name" value="sensory_box"/>
    <property type="match status" value="1"/>
</dbReference>
<evidence type="ECO:0000259" key="8">
    <source>
        <dbReference type="PROSITE" id="PS50045"/>
    </source>
</evidence>
<evidence type="ECO:0000256" key="1">
    <source>
        <dbReference type="ARBA" id="ARBA00022741"/>
    </source>
</evidence>
<dbReference type="RefSeq" id="WP_035354717.1">
    <property type="nucleotide sequence ID" value="NZ_JAAIWK010000005.1"/>
</dbReference>
<dbReference type="FunFam" id="3.40.50.300:FF:000006">
    <property type="entry name" value="DNA-binding transcriptional regulator NtrC"/>
    <property type="match status" value="1"/>
</dbReference>
<dbReference type="Gene3D" id="3.30.450.20">
    <property type="entry name" value="PAS domain"/>
    <property type="match status" value="1"/>
</dbReference>
<keyword evidence="6" id="KW-0804">Transcription</keyword>
<proteinExistence type="predicted"/>
<dbReference type="STRING" id="363870.NG54_10180"/>
<evidence type="ECO:0000313" key="10">
    <source>
        <dbReference type="EMBL" id="KHD85291.1"/>
    </source>
</evidence>
<dbReference type="PANTHER" id="PTHR32071">
    <property type="entry name" value="TRANSCRIPTIONAL REGULATORY PROTEIN"/>
    <property type="match status" value="1"/>
</dbReference>
<dbReference type="PROSITE" id="PS00688">
    <property type="entry name" value="SIGMA54_INTERACT_3"/>
    <property type="match status" value="1"/>
</dbReference>
<dbReference type="OrthoDB" id="9771372at2"/>
<comment type="caution">
    <text evidence="10">The sequence shown here is derived from an EMBL/GenBank/DDBJ whole genome shotgun (WGS) entry which is preliminary data.</text>
</comment>
<dbReference type="PROSITE" id="PS00676">
    <property type="entry name" value="SIGMA54_INTERACT_2"/>
    <property type="match status" value="1"/>
</dbReference>
<dbReference type="Gene3D" id="3.40.50.300">
    <property type="entry name" value="P-loop containing nucleotide triphosphate hydrolases"/>
    <property type="match status" value="1"/>
</dbReference>
<evidence type="ECO:0000313" key="11">
    <source>
        <dbReference type="EMBL" id="NEY19342.1"/>
    </source>
</evidence>
<gene>
    <name evidence="11" type="ORF">G4D61_05090</name>
    <name evidence="10" type="ORF">NG54_10180</name>
</gene>
<evidence type="ECO:0000313" key="13">
    <source>
        <dbReference type="Proteomes" id="UP000476934"/>
    </source>
</evidence>
<dbReference type="Pfam" id="PF00989">
    <property type="entry name" value="PAS"/>
    <property type="match status" value="1"/>
</dbReference>
<keyword evidence="13" id="KW-1185">Reference proteome</keyword>
<dbReference type="SUPFAM" id="SSF46689">
    <property type="entry name" value="Homeodomain-like"/>
    <property type="match status" value="1"/>
</dbReference>
<dbReference type="Proteomes" id="UP000030588">
    <property type="component" value="Unassembled WGS sequence"/>
</dbReference>
<reference evidence="11" key="2">
    <citation type="submission" date="2020-02" db="EMBL/GenBank/DDBJ databases">
        <authorList>
            <person name="Feng H."/>
        </authorList>
    </citation>
    <scope>NUCLEOTIDE SEQUENCE [LARGE SCALE GENOMIC DNA]</scope>
    <source>
        <strain evidence="11">Gsoil 114</strain>
    </source>
</reference>
<dbReference type="EMBL" id="JRUN01000027">
    <property type="protein sequence ID" value="KHD85291.1"/>
    <property type="molecule type" value="Genomic_DNA"/>
</dbReference>
<keyword evidence="1" id="KW-0547">Nucleotide-binding</keyword>
<dbReference type="Pfam" id="PF18024">
    <property type="entry name" value="HTH_50"/>
    <property type="match status" value="1"/>
</dbReference>
<dbReference type="InterPro" id="IPR009057">
    <property type="entry name" value="Homeodomain-like_sf"/>
</dbReference>
<dbReference type="CDD" id="cd00009">
    <property type="entry name" value="AAA"/>
    <property type="match status" value="1"/>
</dbReference>
<dbReference type="EMBL" id="JAAIWK010000005">
    <property type="protein sequence ID" value="NEY19342.1"/>
    <property type="molecule type" value="Genomic_DNA"/>
</dbReference>
<evidence type="ECO:0000256" key="6">
    <source>
        <dbReference type="ARBA" id="ARBA00023163"/>
    </source>
</evidence>
<name>A0A0A6VCL3_9BACI</name>